<keyword evidence="2" id="KW-1185">Reference proteome</keyword>
<evidence type="ECO:0000313" key="1">
    <source>
        <dbReference type="EMBL" id="RYR08492.1"/>
    </source>
</evidence>
<gene>
    <name evidence="1" type="ORF">Ahy_B05g076200</name>
</gene>
<organism evidence="1 2">
    <name type="scientific">Arachis hypogaea</name>
    <name type="common">Peanut</name>
    <dbReference type="NCBI Taxonomy" id="3818"/>
    <lineage>
        <taxon>Eukaryota</taxon>
        <taxon>Viridiplantae</taxon>
        <taxon>Streptophyta</taxon>
        <taxon>Embryophyta</taxon>
        <taxon>Tracheophyta</taxon>
        <taxon>Spermatophyta</taxon>
        <taxon>Magnoliopsida</taxon>
        <taxon>eudicotyledons</taxon>
        <taxon>Gunneridae</taxon>
        <taxon>Pentapetalae</taxon>
        <taxon>rosids</taxon>
        <taxon>fabids</taxon>
        <taxon>Fabales</taxon>
        <taxon>Fabaceae</taxon>
        <taxon>Papilionoideae</taxon>
        <taxon>50 kb inversion clade</taxon>
        <taxon>dalbergioids sensu lato</taxon>
        <taxon>Dalbergieae</taxon>
        <taxon>Pterocarpus clade</taxon>
        <taxon>Arachis</taxon>
    </lineage>
</organism>
<sequence length="170" mass="19406">MGMISQDHSKLDSDTIVEAMKLLVESNLSIKARFNYTISYRKAWLTKQKSIAKVLVDEKNLTKNSRSCICKSLWSTTRGCKNEERHMPVGATTSNYFSRGTSWGHVMTNLIECINSVLKGVQNLSVLELVRVTYYRLNDLFTGKSKEAHQHKRAGFTYSEFATQRIEANM</sequence>
<evidence type="ECO:0000313" key="2">
    <source>
        <dbReference type="Proteomes" id="UP000289738"/>
    </source>
</evidence>
<accession>A0A444Z2T7</accession>
<protein>
    <submittedName>
        <fullName evidence="1">Uncharacterized protein</fullName>
    </submittedName>
</protein>
<dbReference type="Proteomes" id="UP000289738">
    <property type="component" value="Chromosome B05"/>
</dbReference>
<reference evidence="1 2" key="1">
    <citation type="submission" date="2019-01" db="EMBL/GenBank/DDBJ databases">
        <title>Sequencing of cultivated peanut Arachis hypogaea provides insights into genome evolution and oil improvement.</title>
        <authorList>
            <person name="Chen X."/>
        </authorList>
    </citation>
    <scope>NUCLEOTIDE SEQUENCE [LARGE SCALE GENOMIC DNA]</scope>
    <source>
        <strain evidence="2">cv. Fuhuasheng</strain>
        <tissue evidence="1">Leaves</tissue>
    </source>
</reference>
<comment type="caution">
    <text evidence="1">The sequence shown here is derived from an EMBL/GenBank/DDBJ whole genome shotgun (WGS) entry which is preliminary data.</text>
</comment>
<proteinExistence type="predicted"/>
<dbReference type="EMBL" id="SDMP01000015">
    <property type="protein sequence ID" value="RYR08492.1"/>
    <property type="molecule type" value="Genomic_DNA"/>
</dbReference>
<dbReference type="AlphaFoldDB" id="A0A444Z2T7"/>
<name>A0A444Z2T7_ARAHY</name>